<reference evidence="12" key="3">
    <citation type="submission" date="2025-08" db="UniProtKB">
        <authorList>
            <consortium name="Ensembl"/>
        </authorList>
    </citation>
    <scope>IDENTIFICATION</scope>
</reference>
<comment type="subcellular location">
    <subcellularLocation>
        <location evidence="1">Cytoplasm</location>
    </subcellularLocation>
    <subcellularLocation>
        <location evidence="2">Nucleus</location>
        <location evidence="2">Nucleolus</location>
    </subcellularLocation>
</comment>
<dbReference type="GeneID" id="100183089"/>
<dbReference type="FunFam" id="3.30.230.70:FF:000017">
    <property type="entry name" value="Exosome complex component Rrp42"/>
    <property type="match status" value="1"/>
</dbReference>
<protein>
    <recommendedName>
        <fullName evidence="9">Ribosomal RNA-processing protein 43</fullName>
    </recommendedName>
</protein>
<accession>F6YGF8</accession>
<dbReference type="PANTHER" id="PTHR11097">
    <property type="entry name" value="EXOSOME COMPLEX EXONUCLEASE RIBOSOMAL RNA PROCESSING PROTEIN"/>
    <property type="match status" value="1"/>
</dbReference>
<proteinExistence type="inferred from homology"/>
<evidence type="ECO:0000256" key="4">
    <source>
        <dbReference type="ARBA" id="ARBA00022490"/>
    </source>
</evidence>
<evidence type="ECO:0000256" key="9">
    <source>
        <dbReference type="ARBA" id="ARBA00030617"/>
    </source>
</evidence>
<dbReference type="GO" id="GO:0034476">
    <property type="term" value="P:U5 snRNA 3'-end processing"/>
    <property type="evidence" value="ECO:0000318"/>
    <property type="project" value="GO_Central"/>
</dbReference>
<dbReference type="EMBL" id="EAAA01001297">
    <property type="status" value="NOT_ANNOTATED_CDS"/>
    <property type="molecule type" value="Genomic_DNA"/>
</dbReference>
<dbReference type="AlphaFoldDB" id="F6YGF8"/>
<dbReference type="RefSeq" id="XP_002120565.1">
    <property type="nucleotide sequence ID" value="XM_002120529.4"/>
</dbReference>
<reference evidence="12" key="4">
    <citation type="submission" date="2025-09" db="UniProtKB">
        <authorList>
            <consortium name="Ensembl"/>
        </authorList>
    </citation>
    <scope>IDENTIFICATION</scope>
</reference>
<dbReference type="GeneTree" id="ENSGT00950000183130"/>
<evidence type="ECO:0000259" key="10">
    <source>
        <dbReference type="Pfam" id="PF01138"/>
    </source>
</evidence>
<dbReference type="OMA" id="EIKAFWV"/>
<reference evidence="12" key="2">
    <citation type="journal article" date="2008" name="Genome Biol.">
        <title>Improved genome assembly and evidence-based global gene model set for the chordate Ciona intestinalis: new insight into intron and operon populations.</title>
        <authorList>
            <person name="Satou Y."/>
            <person name="Mineta K."/>
            <person name="Ogasawara M."/>
            <person name="Sasakura Y."/>
            <person name="Shoguchi E."/>
            <person name="Ueno K."/>
            <person name="Yamada L."/>
            <person name="Matsumoto J."/>
            <person name="Wasserscheid J."/>
            <person name="Dewar K."/>
            <person name="Wiley G.B."/>
            <person name="Macmil S.L."/>
            <person name="Roe B.A."/>
            <person name="Zeller R.W."/>
            <person name="Hastings K.E."/>
            <person name="Lemaire P."/>
            <person name="Lindquist E."/>
            <person name="Endo T."/>
            <person name="Hotta K."/>
            <person name="Inaba K."/>
        </authorList>
    </citation>
    <scope>NUCLEOTIDE SEQUENCE [LARGE SCALE GENOMIC DNA]</scope>
    <source>
        <strain evidence="12">wild type</strain>
    </source>
</reference>
<evidence type="ECO:0000256" key="5">
    <source>
        <dbReference type="ARBA" id="ARBA00022552"/>
    </source>
</evidence>
<dbReference type="STRING" id="7719.ENSCINP00000008738"/>
<dbReference type="InterPro" id="IPR036345">
    <property type="entry name" value="ExoRNase_PH_dom2_sf"/>
</dbReference>
<dbReference type="GO" id="GO:0071038">
    <property type="term" value="P:TRAMP-dependent tRNA surveillance pathway"/>
    <property type="evidence" value="ECO:0000318"/>
    <property type="project" value="GO_Central"/>
</dbReference>
<dbReference type="GO" id="GO:0000176">
    <property type="term" value="C:nuclear exosome (RNase complex)"/>
    <property type="evidence" value="ECO:0000318"/>
    <property type="project" value="GO_Central"/>
</dbReference>
<dbReference type="GO" id="GO:0034473">
    <property type="term" value="P:U1 snRNA 3'-end processing"/>
    <property type="evidence" value="ECO:0000318"/>
    <property type="project" value="GO_Central"/>
</dbReference>
<dbReference type="InterPro" id="IPR027408">
    <property type="entry name" value="PNPase/RNase_PH_dom_sf"/>
</dbReference>
<evidence type="ECO:0000256" key="8">
    <source>
        <dbReference type="ARBA" id="ARBA00023242"/>
    </source>
</evidence>
<name>F6YGF8_CIOIN</name>
<dbReference type="InParanoid" id="F6YGF8"/>
<evidence type="ECO:0000256" key="2">
    <source>
        <dbReference type="ARBA" id="ARBA00004604"/>
    </source>
</evidence>
<evidence type="ECO:0000256" key="3">
    <source>
        <dbReference type="ARBA" id="ARBA00006678"/>
    </source>
</evidence>
<reference evidence="13" key="1">
    <citation type="journal article" date="2002" name="Science">
        <title>The draft genome of Ciona intestinalis: insights into chordate and vertebrate origins.</title>
        <authorList>
            <person name="Dehal P."/>
            <person name="Satou Y."/>
            <person name="Campbell R.K."/>
            <person name="Chapman J."/>
            <person name="Degnan B."/>
            <person name="De Tomaso A."/>
            <person name="Davidson B."/>
            <person name="Di Gregorio A."/>
            <person name="Gelpke M."/>
            <person name="Goodstein D.M."/>
            <person name="Harafuji N."/>
            <person name="Hastings K.E."/>
            <person name="Ho I."/>
            <person name="Hotta K."/>
            <person name="Huang W."/>
            <person name="Kawashima T."/>
            <person name="Lemaire P."/>
            <person name="Martinez D."/>
            <person name="Meinertzhagen I.A."/>
            <person name="Necula S."/>
            <person name="Nonaka M."/>
            <person name="Putnam N."/>
            <person name="Rash S."/>
            <person name="Saiga H."/>
            <person name="Satake M."/>
            <person name="Terry A."/>
            <person name="Yamada L."/>
            <person name="Wang H.G."/>
            <person name="Awazu S."/>
            <person name="Azumi K."/>
            <person name="Boore J."/>
            <person name="Branno M."/>
            <person name="Chin-Bow S."/>
            <person name="DeSantis R."/>
            <person name="Doyle S."/>
            <person name="Francino P."/>
            <person name="Keys D.N."/>
            <person name="Haga S."/>
            <person name="Hayashi H."/>
            <person name="Hino K."/>
            <person name="Imai K.S."/>
            <person name="Inaba K."/>
            <person name="Kano S."/>
            <person name="Kobayashi K."/>
            <person name="Kobayashi M."/>
            <person name="Lee B.I."/>
            <person name="Makabe K.W."/>
            <person name="Manohar C."/>
            <person name="Matassi G."/>
            <person name="Medina M."/>
            <person name="Mochizuki Y."/>
            <person name="Mount S."/>
            <person name="Morishita T."/>
            <person name="Miura S."/>
            <person name="Nakayama A."/>
            <person name="Nishizaka S."/>
            <person name="Nomoto H."/>
            <person name="Ohta F."/>
            <person name="Oishi K."/>
            <person name="Rigoutsos I."/>
            <person name="Sano M."/>
            <person name="Sasaki A."/>
            <person name="Sasakura Y."/>
            <person name="Shoguchi E."/>
            <person name="Shin-i T."/>
            <person name="Spagnuolo A."/>
            <person name="Stainier D."/>
            <person name="Suzuki M.M."/>
            <person name="Tassy O."/>
            <person name="Takatori N."/>
            <person name="Tokuoka M."/>
            <person name="Yagi K."/>
            <person name="Yoshizaki F."/>
            <person name="Wada S."/>
            <person name="Zhang C."/>
            <person name="Hyatt P.D."/>
            <person name="Larimer F."/>
            <person name="Detter C."/>
            <person name="Doggett N."/>
            <person name="Glavina T."/>
            <person name="Hawkins T."/>
            <person name="Richardson P."/>
            <person name="Lucas S."/>
            <person name="Kohara Y."/>
            <person name="Levine M."/>
            <person name="Satoh N."/>
            <person name="Rokhsar D.S."/>
        </authorList>
    </citation>
    <scope>NUCLEOTIDE SEQUENCE [LARGE SCALE GENOMIC DNA]</scope>
</reference>
<dbReference type="Pfam" id="PF01138">
    <property type="entry name" value="RNase_PH"/>
    <property type="match status" value="1"/>
</dbReference>
<dbReference type="GO" id="GO:0034475">
    <property type="term" value="P:U4 snRNA 3'-end processing"/>
    <property type="evidence" value="ECO:0000318"/>
    <property type="project" value="GO_Central"/>
</dbReference>
<dbReference type="Ensembl" id="ENSCINT00000008738.3">
    <property type="protein sequence ID" value="ENSCINP00000008738.3"/>
    <property type="gene ID" value="ENSCING00000004231.3"/>
</dbReference>
<evidence type="ECO:0000259" key="11">
    <source>
        <dbReference type="Pfam" id="PF03725"/>
    </source>
</evidence>
<evidence type="ECO:0000256" key="6">
    <source>
        <dbReference type="ARBA" id="ARBA00022835"/>
    </source>
</evidence>
<dbReference type="CDD" id="cd11369">
    <property type="entry name" value="RNase_PH_RRP43"/>
    <property type="match status" value="1"/>
</dbReference>
<dbReference type="InterPro" id="IPR020568">
    <property type="entry name" value="Ribosomal_Su5_D2-typ_SF"/>
</dbReference>
<dbReference type="InterPro" id="IPR001247">
    <property type="entry name" value="ExoRNase_PH_dom1"/>
</dbReference>
<dbReference type="GO" id="GO:0000467">
    <property type="term" value="P:exonucleolytic trimming to generate mature 3'-end of 5.8S rRNA from tricistronic rRNA transcript (SSU-rRNA, 5.8S rRNA, LSU-rRNA)"/>
    <property type="evidence" value="ECO:0000318"/>
    <property type="project" value="GO_Central"/>
</dbReference>
<gene>
    <name evidence="12" type="primary">LOC100183089</name>
</gene>
<organism evidence="12 13">
    <name type="scientific">Ciona intestinalis</name>
    <name type="common">Transparent sea squirt</name>
    <name type="synonym">Ascidia intestinalis</name>
    <dbReference type="NCBI Taxonomy" id="7719"/>
    <lineage>
        <taxon>Eukaryota</taxon>
        <taxon>Metazoa</taxon>
        <taxon>Chordata</taxon>
        <taxon>Tunicata</taxon>
        <taxon>Ascidiacea</taxon>
        <taxon>Phlebobranchia</taxon>
        <taxon>Cionidae</taxon>
        <taxon>Ciona</taxon>
    </lineage>
</organism>
<evidence type="ECO:0000256" key="1">
    <source>
        <dbReference type="ARBA" id="ARBA00004496"/>
    </source>
</evidence>
<dbReference type="HOGENOM" id="CLU_038194_3_1_1"/>
<keyword evidence="4" id="KW-0963">Cytoplasm</keyword>
<dbReference type="OrthoDB" id="45882at2759"/>
<dbReference type="FunCoup" id="F6YGF8">
    <property type="interactions" value="534"/>
</dbReference>
<dbReference type="Proteomes" id="UP000008144">
    <property type="component" value="Chromosome 14"/>
</dbReference>
<keyword evidence="7" id="KW-0694">RNA-binding</keyword>
<dbReference type="SUPFAM" id="SSF55666">
    <property type="entry name" value="Ribonuclease PH domain 2-like"/>
    <property type="match status" value="1"/>
</dbReference>
<evidence type="ECO:0000313" key="12">
    <source>
        <dbReference type="Ensembl" id="ENSCINP00000008738.3"/>
    </source>
</evidence>
<dbReference type="PANTHER" id="PTHR11097:SF9">
    <property type="entry name" value="EXOSOME COMPLEX COMPONENT RRP43"/>
    <property type="match status" value="1"/>
</dbReference>
<evidence type="ECO:0000313" key="13">
    <source>
        <dbReference type="Proteomes" id="UP000008144"/>
    </source>
</evidence>
<evidence type="ECO:0000256" key="7">
    <source>
        <dbReference type="ARBA" id="ARBA00022884"/>
    </source>
</evidence>
<dbReference type="GO" id="GO:0000177">
    <property type="term" value="C:cytoplasmic exosome (RNase complex)"/>
    <property type="evidence" value="ECO:0000318"/>
    <property type="project" value="GO_Central"/>
</dbReference>
<dbReference type="KEGG" id="cin:100183089"/>
<comment type="similarity">
    <text evidence="3">Belongs to the RNase PH family.</text>
</comment>
<keyword evidence="13" id="KW-1185">Reference proteome</keyword>
<keyword evidence="6" id="KW-0271">Exosome</keyword>
<accession>A0A1W2W0U2</accession>
<dbReference type="GO" id="GO:0016075">
    <property type="term" value="P:rRNA catabolic process"/>
    <property type="evidence" value="ECO:0000318"/>
    <property type="project" value="GO_Central"/>
</dbReference>
<dbReference type="Gene3D" id="3.30.230.70">
    <property type="entry name" value="GHMP Kinase, N-terminal domain"/>
    <property type="match status" value="1"/>
</dbReference>
<keyword evidence="8" id="KW-0539">Nucleus</keyword>
<sequence length="279" mass="30699">MEDIFKHIQPVEYYKSFLKENIRPDTRTLQQIRKTTLNVGPITTADGSALVKIGNTMVMCGVKAELTQPTAEEPKKGIIVPNLDLPALCSSKFKPGPPNTQAQVGTKFLDNLIKIANLVNSEDLCIVPDKLVWVLYCDVTCLNYDGCVIDAAVVALVAALRSVSLPSVTLNEETDTPVTNINEKTPLTINCLPVASSFSFFESEHIITDPTLSEEDITSGCLTVVSDEHENLLLVDRPGGVSITEDQLEICIQRSFKRTKEVHKLYKAVHKPSESNDQT</sequence>
<dbReference type="GO" id="GO:0035925">
    <property type="term" value="F:mRNA 3'-UTR AU-rich region binding"/>
    <property type="evidence" value="ECO:0000318"/>
    <property type="project" value="GO_Central"/>
</dbReference>
<dbReference type="InterPro" id="IPR050590">
    <property type="entry name" value="Exosome_comp_Rrp42_subfam"/>
</dbReference>
<dbReference type="GO" id="GO:0071028">
    <property type="term" value="P:nuclear mRNA surveillance"/>
    <property type="evidence" value="ECO:0000318"/>
    <property type="project" value="GO_Central"/>
</dbReference>
<dbReference type="GO" id="GO:0005730">
    <property type="term" value="C:nucleolus"/>
    <property type="evidence" value="ECO:0007669"/>
    <property type="project" value="UniProtKB-SubCell"/>
</dbReference>
<dbReference type="InterPro" id="IPR033196">
    <property type="entry name" value="Rrp43"/>
</dbReference>
<feature type="domain" description="Exoribonuclease phosphorolytic" evidence="11">
    <location>
        <begin position="191"/>
        <end position="257"/>
    </location>
</feature>
<dbReference type="GO" id="GO:0071035">
    <property type="term" value="P:nuclear polyadenylation-dependent rRNA catabolic process"/>
    <property type="evidence" value="ECO:0000318"/>
    <property type="project" value="GO_Central"/>
</dbReference>
<feature type="domain" description="Exoribonuclease phosphorolytic" evidence="10">
    <location>
        <begin position="31"/>
        <end position="166"/>
    </location>
</feature>
<dbReference type="Pfam" id="PF03725">
    <property type="entry name" value="RNase_PH_C"/>
    <property type="match status" value="1"/>
</dbReference>
<keyword evidence="5" id="KW-0698">rRNA processing</keyword>
<dbReference type="SUPFAM" id="SSF54211">
    <property type="entry name" value="Ribosomal protein S5 domain 2-like"/>
    <property type="match status" value="1"/>
</dbReference>
<dbReference type="InterPro" id="IPR015847">
    <property type="entry name" value="ExoRNase_PH_dom2"/>
</dbReference>